<keyword evidence="1" id="KW-1133">Transmembrane helix</keyword>
<reference evidence="2 3" key="1">
    <citation type="submission" date="2013-04" db="EMBL/GenBank/DDBJ databases">
        <title>The Genome Sequence of Bacteroides uniformis dnLKV2.</title>
        <authorList>
            <consortium name="The Broad Institute Genomics Platform"/>
            <consortium name="The Broad Institute Genome Sequencing Center for Infectious Disease"/>
            <person name="Earl A."/>
            <person name="Xavier R."/>
            <person name="Kuhn K."/>
            <person name="Stappenbeck T."/>
            <person name="Walker B."/>
            <person name="Young S."/>
            <person name="Zeng Q."/>
            <person name="Gargeya S."/>
            <person name="Fitzgerald M."/>
            <person name="Haas B."/>
            <person name="Abouelleil A."/>
            <person name="Allen A.W."/>
            <person name="Alvarado L."/>
            <person name="Arachchi H.M."/>
            <person name="Berlin A.M."/>
            <person name="Chapman S.B."/>
            <person name="Gainer-Dewar J."/>
            <person name="Goldberg J."/>
            <person name="Griggs A."/>
            <person name="Gujja S."/>
            <person name="Hansen M."/>
            <person name="Howarth C."/>
            <person name="Imamovic A."/>
            <person name="Ireland A."/>
            <person name="Larimer J."/>
            <person name="McCowan C."/>
            <person name="Murphy C."/>
            <person name="Pearson M."/>
            <person name="Poon T.W."/>
            <person name="Priest M."/>
            <person name="Roberts A."/>
            <person name="Saif S."/>
            <person name="Shea T."/>
            <person name="Sisk P."/>
            <person name="Sykes S."/>
            <person name="Wortman J."/>
            <person name="Nusbaum C."/>
            <person name="Birren B."/>
        </authorList>
    </citation>
    <scope>NUCLEOTIDE SEQUENCE [LARGE SCALE GENOMIC DNA]</scope>
    <source>
        <strain evidence="3">dnLKV2</strain>
    </source>
</reference>
<proteinExistence type="predicted"/>
<evidence type="ECO:0000256" key="1">
    <source>
        <dbReference type="SAM" id="Phobius"/>
    </source>
</evidence>
<dbReference type="EMBL" id="ASSO01000004">
    <property type="protein sequence ID" value="EOS10767.1"/>
    <property type="molecule type" value="Genomic_DNA"/>
</dbReference>
<keyword evidence="1" id="KW-0812">Transmembrane</keyword>
<dbReference type="HOGENOM" id="CLU_2551416_0_0_10"/>
<sequence length="82" mass="9528">MIFNKEREGGMVVTIILKNTVKAVRYNTCFMLFAFGFMVKLANFYLLRNKACLIFEVNCLILHDTCLIYRKECCLSCFLAVL</sequence>
<evidence type="ECO:0000313" key="2">
    <source>
        <dbReference type="EMBL" id="EOS10767.1"/>
    </source>
</evidence>
<gene>
    <name evidence="2" type="ORF">C801_00713</name>
</gene>
<comment type="caution">
    <text evidence="2">The sequence shown here is derived from an EMBL/GenBank/DDBJ whole genome shotgun (WGS) entry which is preliminary data.</text>
</comment>
<evidence type="ECO:0000313" key="3">
    <source>
        <dbReference type="Proteomes" id="UP000014212"/>
    </source>
</evidence>
<dbReference type="AlphaFoldDB" id="R9I3E8"/>
<feature type="transmembrane region" description="Helical" evidence="1">
    <location>
        <begin position="24"/>
        <end position="46"/>
    </location>
</feature>
<dbReference type="Proteomes" id="UP000014212">
    <property type="component" value="Unassembled WGS sequence"/>
</dbReference>
<keyword evidence="1" id="KW-0472">Membrane</keyword>
<name>R9I3E8_BACUN</name>
<organism evidence="2 3">
    <name type="scientific">Bacteroides uniformis dnLKV2</name>
    <dbReference type="NCBI Taxonomy" id="1235787"/>
    <lineage>
        <taxon>Bacteria</taxon>
        <taxon>Pseudomonadati</taxon>
        <taxon>Bacteroidota</taxon>
        <taxon>Bacteroidia</taxon>
        <taxon>Bacteroidales</taxon>
        <taxon>Bacteroidaceae</taxon>
        <taxon>Bacteroides</taxon>
    </lineage>
</organism>
<accession>R9I3E8</accession>
<protein>
    <submittedName>
        <fullName evidence="2">Uncharacterized protein</fullName>
    </submittedName>
</protein>